<dbReference type="InterPro" id="IPR011029">
    <property type="entry name" value="DEATH-like_dom_sf"/>
</dbReference>
<feature type="transmembrane region" description="Helical" evidence="2">
    <location>
        <begin position="255"/>
        <end position="276"/>
    </location>
</feature>
<gene>
    <name evidence="5" type="ORF">BaRGS_00026522</name>
</gene>
<dbReference type="AlphaFoldDB" id="A0ABD0K5A7"/>
<feature type="region of interest" description="Disordered" evidence="1">
    <location>
        <begin position="416"/>
        <end position="446"/>
    </location>
</feature>
<evidence type="ECO:0000259" key="3">
    <source>
        <dbReference type="PROSITE" id="PS50105"/>
    </source>
</evidence>
<dbReference type="SUPFAM" id="SSF47986">
    <property type="entry name" value="DEATH domain"/>
    <property type="match status" value="1"/>
</dbReference>
<evidence type="ECO:0000256" key="1">
    <source>
        <dbReference type="SAM" id="MobiDB-lite"/>
    </source>
</evidence>
<feature type="transmembrane region" description="Helical" evidence="2">
    <location>
        <begin position="25"/>
        <end position="45"/>
    </location>
</feature>
<evidence type="ECO:0000313" key="6">
    <source>
        <dbReference type="Proteomes" id="UP001519460"/>
    </source>
</evidence>
<dbReference type="Pfam" id="PF09772">
    <property type="entry name" value="Tmem26"/>
    <property type="match status" value="1"/>
</dbReference>
<reference evidence="5 6" key="1">
    <citation type="journal article" date="2023" name="Sci. Data">
        <title>Genome assembly of the Korean intertidal mud-creeper Batillaria attramentaria.</title>
        <authorList>
            <person name="Patra A.K."/>
            <person name="Ho P.T."/>
            <person name="Jun S."/>
            <person name="Lee S.J."/>
            <person name="Kim Y."/>
            <person name="Won Y.J."/>
        </authorList>
    </citation>
    <scope>NUCLEOTIDE SEQUENCE [LARGE SCALE GENOMIC DNA]</scope>
    <source>
        <strain evidence="5">Wonlab-2016</strain>
    </source>
</reference>
<dbReference type="PROSITE" id="PS50105">
    <property type="entry name" value="SAM_DOMAIN"/>
    <property type="match status" value="1"/>
</dbReference>
<dbReference type="InterPro" id="IPR001315">
    <property type="entry name" value="CARD"/>
</dbReference>
<protein>
    <recommendedName>
        <fullName evidence="7">SAM domain-containing protein</fullName>
    </recommendedName>
</protein>
<keyword evidence="6" id="KW-1185">Reference proteome</keyword>
<dbReference type="EMBL" id="JACVVK020000248">
    <property type="protein sequence ID" value="KAK7482279.1"/>
    <property type="molecule type" value="Genomic_DNA"/>
</dbReference>
<dbReference type="Proteomes" id="UP001519460">
    <property type="component" value="Unassembled WGS sequence"/>
</dbReference>
<dbReference type="InterPro" id="IPR001660">
    <property type="entry name" value="SAM"/>
</dbReference>
<dbReference type="Pfam" id="PF00619">
    <property type="entry name" value="CARD"/>
    <property type="match status" value="1"/>
</dbReference>
<feature type="domain" description="SAM" evidence="3">
    <location>
        <begin position="449"/>
        <end position="518"/>
    </location>
</feature>
<accession>A0ABD0K5A7</accession>
<evidence type="ECO:0000313" key="5">
    <source>
        <dbReference type="EMBL" id="KAK7482279.1"/>
    </source>
</evidence>
<dbReference type="Gene3D" id="1.10.533.10">
    <property type="entry name" value="Death Domain, Fas"/>
    <property type="match status" value="1"/>
</dbReference>
<feature type="transmembrane region" description="Helical" evidence="2">
    <location>
        <begin position="190"/>
        <end position="208"/>
    </location>
</feature>
<dbReference type="Gene3D" id="1.10.150.50">
    <property type="entry name" value="Transcription Factor, Ets-1"/>
    <property type="match status" value="1"/>
</dbReference>
<evidence type="ECO:0000256" key="2">
    <source>
        <dbReference type="SAM" id="Phobius"/>
    </source>
</evidence>
<dbReference type="PANTHER" id="PTHR22168:SF3">
    <property type="entry name" value="TRANSMEMBRANE PROTEIN 26"/>
    <property type="match status" value="1"/>
</dbReference>
<keyword evidence="2" id="KW-1133">Transmembrane helix</keyword>
<name>A0ABD0K5A7_9CAEN</name>
<evidence type="ECO:0008006" key="7">
    <source>
        <dbReference type="Google" id="ProtNLM"/>
    </source>
</evidence>
<keyword evidence="2" id="KW-0472">Membrane</keyword>
<comment type="caution">
    <text evidence="5">The sequence shown here is derived from an EMBL/GenBank/DDBJ whole genome shotgun (WGS) entry which is preliminary data.</text>
</comment>
<dbReference type="InterPro" id="IPR013761">
    <property type="entry name" value="SAM/pointed_sf"/>
</dbReference>
<dbReference type="Pfam" id="PF00536">
    <property type="entry name" value="SAM_1"/>
    <property type="match status" value="1"/>
</dbReference>
<dbReference type="InterPro" id="IPR019169">
    <property type="entry name" value="Transmembrane_26"/>
</dbReference>
<feature type="transmembrane region" description="Helical" evidence="2">
    <location>
        <begin position="288"/>
        <end position="311"/>
    </location>
</feature>
<feature type="compositionally biased region" description="Basic and acidic residues" evidence="1">
    <location>
        <begin position="426"/>
        <end position="446"/>
    </location>
</feature>
<evidence type="ECO:0000259" key="4">
    <source>
        <dbReference type="PROSITE" id="PS50209"/>
    </source>
</evidence>
<proteinExistence type="predicted"/>
<feature type="domain" description="CARD" evidence="4">
    <location>
        <begin position="331"/>
        <end position="422"/>
    </location>
</feature>
<keyword evidence="2" id="KW-0812">Transmembrane</keyword>
<dbReference type="PROSITE" id="PS50209">
    <property type="entry name" value="CARD"/>
    <property type="match status" value="1"/>
</dbReference>
<sequence>MDTESVTKCGGCGLGPARYALVRAILLRVLLLVHSSVTVGVVVSLQKEPGLVALLLLPLLTETVYTLVKRKDRENKWFSPCLLAYLCAVLPLFWLVELHKLHEFTNIVSNVTTEHTYFHELTEPGTLEYTDVWVALMEQTLHSVLVIGRWLLPLGSHLNRQHLMVLIGIAADNMELFEIYDETDVRKSHCLTYFFMGVWSLAFLLFTVDLNAVRSLGKIPAALHESPEGPQQRIRVRQRKASTWTLQELFFATDIWALAFSVLVQDGPAALVRVFAIMNYTVLNCSSAFFLCKNLIVASLLIYRLTVVFLIKRGKLDAWTNNSALRKSINMRSVEWKKVKKHYATLIEGLDLMHTLIVDTLYEKDTLSEHDKERLDTTLVPRDKNRLLLGMLKKKKDLAYSQFRDTLQVHQEHLYRLLDPPSPSTKPDRRIEHDAEDRQPPPDKSLDDFTVEELQEWLKSVVEKANLPSSILDTFTEQEIDGKVFQIMTAEDLEKLLPAVKFGPRKRLMHERDRAMEEMALGSQKGDLQPILRRIVCTEKTVKYKKEYILRKQTR</sequence>
<dbReference type="CDD" id="cd01671">
    <property type="entry name" value="CARD"/>
    <property type="match status" value="1"/>
</dbReference>
<organism evidence="5 6">
    <name type="scientific">Batillaria attramentaria</name>
    <dbReference type="NCBI Taxonomy" id="370345"/>
    <lineage>
        <taxon>Eukaryota</taxon>
        <taxon>Metazoa</taxon>
        <taxon>Spiralia</taxon>
        <taxon>Lophotrochozoa</taxon>
        <taxon>Mollusca</taxon>
        <taxon>Gastropoda</taxon>
        <taxon>Caenogastropoda</taxon>
        <taxon>Sorbeoconcha</taxon>
        <taxon>Cerithioidea</taxon>
        <taxon>Batillariidae</taxon>
        <taxon>Batillaria</taxon>
    </lineage>
</organism>
<dbReference type="SUPFAM" id="SSF47769">
    <property type="entry name" value="SAM/Pointed domain"/>
    <property type="match status" value="1"/>
</dbReference>
<dbReference type="PANTHER" id="PTHR22168">
    <property type="entry name" value="TMEM26 PROTEIN"/>
    <property type="match status" value="1"/>
</dbReference>
<feature type="transmembrane region" description="Helical" evidence="2">
    <location>
        <begin position="51"/>
        <end position="68"/>
    </location>
</feature>